<dbReference type="HOGENOM" id="CLU_2687596_0_0_1"/>
<name>M2QFH1_CERS8</name>
<protein>
    <submittedName>
        <fullName evidence="2">Uncharacterized protein</fullName>
    </submittedName>
</protein>
<dbReference type="AlphaFoldDB" id="M2QFH1"/>
<sequence length="74" mass="7929">MSAPARPLGRHRKTNTFEGATRFASTTTPTPILSIHLRAHSRAARSSITSLHRPLPMPAPAPSGLRLSSQPVHA</sequence>
<gene>
    <name evidence="2" type="ORF">CERSUDRAFT_96022</name>
</gene>
<dbReference type="EMBL" id="KB445799">
    <property type="protein sequence ID" value="EMD35798.1"/>
    <property type="molecule type" value="Genomic_DNA"/>
</dbReference>
<organism evidence="2 3">
    <name type="scientific">Ceriporiopsis subvermispora (strain B)</name>
    <name type="common">White-rot fungus</name>
    <name type="synonym">Gelatoporia subvermispora</name>
    <dbReference type="NCBI Taxonomy" id="914234"/>
    <lineage>
        <taxon>Eukaryota</taxon>
        <taxon>Fungi</taxon>
        <taxon>Dikarya</taxon>
        <taxon>Basidiomycota</taxon>
        <taxon>Agaricomycotina</taxon>
        <taxon>Agaricomycetes</taxon>
        <taxon>Polyporales</taxon>
        <taxon>Gelatoporiaceae</taxon>
        <taxon>Gelatoporia</taxon>
    </lineage>
</organism>
<evidence type="ECO:0000313" key="3">
    <source>
        <dbReference type="Proteomes" id="UP000016930"/>
    </source>
</evidence>
<accession>M2QFH1</accession>
<dbReference type="Proteomes" id="UP000016930">
    <property type="component" value="Unassembled WGS sequence"/>
</dbReference>
<evidence type="ECO:0000256" key="1">
    <source>
        <dbReference type="SAM" id="MobiDB-lite"/>
    </source>
</evidence>
<feature type="region of interest" description="Disordered" evidence="1">
    <location>
        <begin position="45"/>
        <end position="74"/>
    </location>
</feature>
<feature type="region of interest" description="Disordered" evidence="1">
    <location>
        <begin position="1"/>
        <end position="26"/>
    </location>
</feature>
<evidence type="ECO:0000313" key="2">
    <source>
        <dbReference type="EMBL" id="EMD35798.1"/>
    </source>
</evidence>
<keyword evidence="3" id="KW-1185">Reference proteome</keyword>
<reference evidence="2 3" key="1">
    <citation type="journal article" date="2012" name="Proc. Natl. Acad. Sci. U.S.A.">
        <title>Comparative genomics of Ceriporiopsis subvermispora and Phanerochaete chrysosporium provide insight into selective ligninolysis.</title>
        <authorList>
            <person name="Fernandez-Fueyo E."/>
            <person name="Ruiz-Duenas F.J."/>
            <person name="Ferreira P."/>
            <person name="Floudas D."/>
            <person name="Hibbett D.S."/>
            <person name="Canessa P."/>
            <person name="Larrondo L.F."/>
            <person name="James T.Y."/>
            <person name="Seelenfreund D."/>
            <person name="Lobos S."/>
            <person name="Polanco R."/>
            <person name="Tello M."/>
            <person name="Honda Y."/>
            <person name="Watanabe T."/>
            <person name="Watanabe T."/>
            <person name="Ryu J.S."/>
            <person name="Kubicek C.P."/>
            <person name="Schmoll M."/>
            <person name="Gaskell J."/>
            <person name="Hammel K.E."/>
            <person name="St John F.J."/>
            <person name="Vanden Wymelenberg A."/>
            <person name="Sabat G."/>
            <person name="Splinter BonDurant S."/>
            <person name="Syed K."/>
            <person name="Yadav J.S."/>
            <person name="Doddapaneni H."/>
            <person name="Subramanian V."/>
            <person name="Lavin J.L."/>
            <person name="Oguiza J.A."/>
            <person name="Perez G."/>
            <person name="Pisabarro A.G."/>
            <person name="Ramirez L."/>
            <person name="Santoyo F."/>
            <person name="Master E."/>
            <person name="Coutinho P.M."/>
            <person name="Henrissat B."/>
            <person name="Lombard V."/>
            <person name="Magnuson J.K."/>
            <person name="Kuees U."/>
            <person name="Hori C."/>
            <person name="Igarashi K."/>
            <person name="Samejima M."/>
            <person name="Held B.W."/>
            <person name="Barry K.W."/>
            <person name="LaButti K.M."/>
            <person name="Lapidus A."/>
            <person name="Lindquist E.A."/>
            <person name="Lucas S.M."/>
            <person name="Riley R."/>
            <person name="Salamov A.A."/>
            <person name="Hoffmeister D."/>
            <person name="Schwenk D."/>
            <person name="Hadar Y."/>
            <person name="Yarden O."/>
            <person name="de Vries R.P."/>
            <person name="Wiebenga A."/>
            <person name="Stenlid J."/>
            <person name="Eastwood D."/>
            <person name="Grigoriev I.V."/>
            <person name="Berka R.M."/>
            <person name="Blanchette R.A."/>
            <person name="Kersten P."/>
            <person name="Martinez A.T."/>
            <person name="Vicuna R."/>
            <person name="Cullen D."/>
        </authorList>
    </citation>
    <scope>NUCLEOTIDE SEQUENCE [LARGE SCALE GENOMIC DNA]</scope>
    <source>
        <strain evidence="2 3">B</strain>
    </source>
</reference>
<proteinExistence type="predicted"/>